<keyword evidence="1" id="KW-0472">Membrane</keyword>
<sequence length="82" mass="9728">MDCGPVVKLASKVHEVSLKATTTPFLFFYFYFFFNYYKLTESRLIFIFTTRNQKIGLAFIFFLSALSDNYKKLRPSIDNNWC</sequence>
<gene>
    <name evidence="2" type="ORF">C2G38_407552</name>
</gene>
<dbReference type="AlphaFoldDB" id="A0A397VWV6"/>
<comment type="caution">
    <text evidence="2">The sequence shown here is derived from an EMBL/GenBank/DDBJ whole genome shotgun (WGS) entry which is preliminary data.</text>
</comment>
<dbReference type="Proteomes" id="UP000266673">
    <property type="component" value="Unassembled WGS sequence"/>
</dbReference>
<organism evidence="2 3">
    <name type="scientific">Gigaspora rosea</name>
    <dbReference type="NCBI Taxonomy" id="44941"/>
    <lineage>
        <taxon>Eukaryota</taxon>
        <taxon>Fungi</taxon>
        <taxon>Fungi incertae sedis</taxon>
        <taxon>Mucoromycota</taxon>
        <taxon>Glomeromycotina</taxon>
        <taxon>Glomeromycetes</taxon>
        <taxon>Diversisporales</taxon>
        <taxon>Gigasporaceae</taxon>
        <taxon>Gigaspora</taxon>
    </lineage>
</organism>
<feature type="transmembrane region" description="Helical" evidence="1">
    <location>
        <begin position="44"/>
        <end position="66"/>
    </location>
</feature>
<protein>
    <submittedName>
        <fullName evidence="2">Uncharacterized protein</fullName>
    </submittedName>
</protein>
<proteinExistence type="predicted"/>
<evidence type="ECO:0000256" key="1">
    <source>
        <dbReference type="SAM" id="Phobius"/>
    </source>
</evidence>
<evidence type="ECO:0000313" key="3">
    <source>
        <dbReference type="Proteomes" id="UP000266673"/>
    </source>
</evidence>
<reference evidence="2 3" key="1">
    <citation type="submission" date="2018-06" db="EMBL/GenBank/DDBJ databases">
        <title>Comparative genomics reveals the genomic features of Rhizophagus irregularis, R. cerebriforme, R. diaphanum and Gigaspora rosea, and their symbiotic lifestyle signature.</title>
        <authorList>
            <person name="Morin E."/>
            <person name="San Clemente H."/>
            <person name="Chen E.C.H."/>
            <person name="De La Providencia I."/>
            <person name="Hainaut M."/>
            <person name="Kuo A."/>
            <person name="Kohler A."/>
            <person name="Murat C."/>
            <person name="Tang N."/>
            <person name="Roy S."/>
            <person name="Loubradou J."/>
            <person name="Henrissat B."/>
            <person name="Grigoriev I.V."/>
            <person name="Corradi N."/>
            <person name="Roux C."/>
            <person name="Martin F.M."/>
        </authorList>
    </citation>
    <scope>NUCLEOTIDE SEQUENCE [LARGE SCALE GENOMIC DNA]</scope>
    <source>
        <strain evidence="2 3">DAOM 194757</strain>
    </source>
</reference>
<dbReference type="EMBL" id="QKWP01000161">
    <property type="protein sequence ID" value="RIB25807.1"/>
    <property type="molecule type" value="Genomic_DNA"/>
</dbReference>
<accession>A0A397VWV6</accession>
<feature type="transmembrane region" description="Helical" evidence="1">
    <location>
        <begin position="20"/>
        <end position="37"/>
    </location>
</feature>
<keyword evidence="1" id="KW-0812">Transmembrane</keyword>
<evidence type="ECO:0000313" key="2">
    <source>
        <dbReference type="EMBL" id="RIB25807.1"/>
    </source>
</evidence>
<keyword evidence="1" id="KW-1133">Transmembrane helix</keyword>
<keyword evidence="3" id="KW-1185">Reference proteome</keyword>
<name>A0A397VWV6_9GLOM</name>